<sequence length="222" mass="24043">GSSMSSGLESTVAGFLLTFLGIFYLILLAYIIVNYVVRSLGLYRIAKYSGVHNAWLAWIPLADLFLLGKVTGDIQLGSRTLKNTALWLLLVPLIGGAVAVCFYFGFLFVLIVAGVGATMSSSSAALGMMALVGMLMFATFLVVTIAASVVYYVIYGMAYYKLCTKFKDTAHSVFYTLMALFVPLADAILMYKMSKLAKPPALTAPNPYSMDGYNNNSMNMGE</sequence>
<gene>
    <name evidence="2" type="ORF">IAC74_06960</name>
</gene>
<evidence type="ECO:0000313" key="3">
    <source>
        <dbReference type="Proteomes" id="UP000886743"/>
    </source>
</evidence>
<evidence type="ECO:0000313" key="2">
    <source>
        <dbReference type="EMBL" id="HIV03300.1"/>
    </source>
</evidence>
<comment type="caution">
    <text evidence="2">The sequence shown here is derived from an EMBL/GenBank/DDBJ whole genome shotgun (WGS) entry which is preliminary data.</text>
</comment>
<organism evidence="2 3">
    <name type="scientific">Candidatus Aphodoplasma excrementigallinarum</name>
    <dbReference type="NCBI Taxonomy" id="2840673"/>
    <lineage>
        <taxon>Bacteria</taxon>
        <taxon>Bacillati</taxon>
        <taxon>Bacillota</taxon>
        <taxon>Clostridia</taxon>
        <taxon>Eubacteriales</taxon>
        <taxon>Candidatus Aphodoplasma</taxon>
    </lineage>
</organism>
<keyword evidence="1" id="KW-0812">Transmembrane</keyword>
<accession>A0A9D1NHR5</accession>
<dbReference type="EMBL" id="DVOF01000208">
    <property type="protein sequence ID" value="HIV03300.1"/>
    <property type="molecule type" value="Genomic_DNA"/>
</dbReference>
<name>A0A9D1NHR5_9FIRM</name>
<dbReference type="AlphaFoldDB" id="A0A9D1NHR5"/>
<keyword evidence="1" id="KW-1133">Transmembrane helix</keyword>
<evidence type="ECO:0000256" key="1">
    <source>
        <dbReference type="SAM" id="Phobius"/>
    </source>
</evidence>
<reference evidence="2" key="1">
    <citation type="submission" date="2020-10" db="EMBL/GenBank/DDBJ databases">
        <authorList>
            <person name="Gilroy R."/>
        </authorList>
    </citation>
    <scope>NUCLEOTIDE SEQUENCE</scope>
    <source>
        <strain evidence="2">4920</strain>
    </source>
</reference>
<protein>
    <submittedName>
        <fullName evidence="2">Uncharacterized protein</fullName>
    </submittedName>
</protein>
<feature type="non-terminal residue" evidence="2">
    <location>
        <position position="1"/>
    </location>
</feature>
<reference evidence="2" key="2">
    <citation type="journal article" date="2021" name="PeerJ">
        <title>Extensive microbial diversity within the chicken gut microbiome revealed by metagenomics and culture.</title>
        <authorList>
            <person name="Gilroy R."/>
            <person name="Ravi A."/>
            <person name="Getino M."/>
            <person name="Pursley I."/>
            <person name="Horton D.L."/>
            <person name="Alikhan N.F."/>
            <person name="Baker D."/>
            <person name="Gharbi K."/>
            <person name="Hall N."/>
            <person name="Watson M."/>
            <person name="Adriaenssens E.M."/>
            <person name="Foster-Nyarko E."/>
            <person name="Jarju S."/>
            <person name="Secka A."/>
            <person name="Antonio M."/>
            <person name="Oren A."/>
            <person name="Chaudhuri R.R."/>
            <person name="La Ragione R."/>
            <person name="Hildebrand F."/>
            <person name="Pallen M.J."/>
        </authorList>
    </citation>
    <scope>NUCLEOTIDE SEQUENCE</scope>
    <source>
        <strain evidence="2">4920</strain>
    </source>
</reference>
<feature type="transmembrane region" description="Helical" evidence="1">
    <location>
        <begin position="173"/>
        <end position="191"/>
    </location>
</feature>
<keyword evidence="1" id="KW-0472">Membrane</keyword>
<proteinExistence type="predicted"/>
<feature type="transmembrane region" description="Helical" evidence="1">
    <location>
        <begin position="125"/>
        <end position="153"/>
    </location>
</feature>
<dbReference type="Proteomes" id="UP000886743">
    <property type="component" value="Unassembled WGS sequence"/>
</dbReference>
<feature type="transmembrane region" description="Helical" evidence="1">
    <location>
        <begin position="12"/>
        <end position="37"/>
    </location>
</feature>
<feature type="transmembrane region" description="Helical" evidence="1">
    <location>
        <begin position="87"/>
        <end position="113"/>
    </location>
</feature>